<feature type="transmembrane region" description="Helical" evidence="6">
    <location>
        <begin position="205"/>
        <end position="230"/>
    </location>
</feature>
<keyword evidence="2" id="KW-1003">Cell membrane</keyword>
<feature type="transmembrane region" description="Helical" evidence="6">
    <location>
        <begin position="70"/>
        <end position="91"/>
    </location>
</feature>
<organism evidence="7 8">
    <name type="scientific">Marine Group III euryarchaeote CG-Bathy1</name>
    <dbReference type="NCBI Taxonomy" id="1889001"/>
    <lineage>
        <taxon>Archaea</taxon>
        <taxon>Methanobacteriati</taxon>
        <taxon>Thermoplasmatota</taxon>
        <taxon>Thermoplasmata</taxon>
        <taxon>Candidatus Thermoprofundales</taxon>
    </lineage>
</organism>
<evidence type="ECO:0000256" key="2">
    <source>
        <dbReference type="ARBA" id="ARBA00022475"/>
    </source>
</evidence>
<dbReference type="GO" id="GO:0005886">
    <property type="term" value="C:plasma membrane"/>
    <property type="evidence" value="ECO:0007669"/>
    <property type="project" value="UniProtKB-SubCell"/>
</dbReference>
<name>A0A1J5T8X9_9ARCH</name>
<reference evidence="7 8" key="1">
    <citation type="submission" date="2016-08" db="EMBL/GenBank/DDBJ databases">
        <title>New Insights into Marine Group III Euryarchaeota, from dark to light.</title>
        <authorList>
            <person name="Haro-Moreno J.M."/>
            <person name="Rodriguez-Valera F."/>
            <person name="Lopez-Garcia P."/>
            <person name="Moreira D."/>
            <person name="Martin-Cuadrado A.B."/>
        </authorList>
    </citation>
    <scope>NUCLEOTIDE SEQUENCE [LARGE SCALE GENOMIC DNA]</scope>
    <source>
        <strain evidence="7">CG-Bathy1</strain>
    </source>
</reference>
<dbReference type="InterPro" id="IPR050833">
    <property type="entry name" value="Poly_Biosynth_Transport"/>
</dbReference>
<sequence length="497" mass="55310">MFGVEIINALIGWVALFVVARNMGPDALGEIAYALSLVGGFTFLAYLGFRNAHIKRVSEGKNLAKCIGTFFVVQTALLFLMLIAFGIFYWSWTSILDKQFYDVRIEVLLSILAYYVITIYSGIMKDTFTGLQQGAKVAITNLIAEGSRAIIMIFTALFAWKVIWLANAYLIGAILATFFMFWYFKDYSIEKTDRAFVNSYVKYAVPLAVLSIVGIVNTFFDKIIVGIFWTETEVGQYYAVQRIALFLGTIALSLEYMLLPAVSKIHQEKSGGLSGLIHRSERYTLMVSMPVVVVVYMFSSDIIRILLSNDFVDASRALQILVLGSLIMISNRPWSIALRGADRPDITSAIGILSTISSLVLMLYLVPKEIPHLGLYDLPGLGAEGAALAILSSYSIACLGLRFFSFTKLGIAPSLSLGKQIISAIITAFLLSKLSAWYLDTEVLRWYTLFLVSGLGAFLYFAILSAIGGFKRADFDYLYDVINPFKMLSYVKKELKE</sequence>
<dbReference type="PANTHER" id="PTHR30250">
    <property type="entry name" value="PST FAMILY PREDICTED COLANIC ACID TRANSPORTER"/>
    <property type="match status" value="1"/>
</dbReference>
<protein>
    <submittedName>
        <fullName evidence="7">Uncharacterized protein</fullName>
    </submittedName>
</protein>
<feature type="transmembrane region" description="Helical" evidence="6">
    <location>
        <begin position="444"/>
        <end position="467"/>
    </location>
</feature>
<evidence type="ECO:0000256" key="6">
    <source>
        <dbReference type="SAM" id="Phobius"/>
    </source>
</evidence>
<gene>
    <name evidence="7" type="ORF">BEU04_01120</name>
</gene>
<feature type="transmembrane region" description="Helical" evidence="6">
    <location>
        <begin position="317"/>
        <end position="334"/>
    </location>
</feature>
<evidence type="ECO:0000256" key="3">
    <source>
        <dbReference type="ARBA" id="ARBA00022692"/>
    </source>
</evidence>
<feature type="transmembrane region" description="Helical" evidence="6">
    <location>
        <begin position="103"/>
        <end position="123"/>
    </location>
</feature>
<accession>A0A1J5T8X9</accession>
<keyword evidence="5 6" id="KW-0472">Membrane</keyword>
<evidence type="ECO:0000313" key="8">
    <source>
        <dbReference type="Proteomes" id="UP000183815"/>
    </source>
</evidence>
<feature type="transmembrane region" description="Helical" evidence="6">
    <location>
        <begin position="346"/>
        <end position="366"/>
    </location>
</feature>
<feature type="transmembrane region" description="Helical" evidence="6">
    <location>
        <begin position="166"/>
        <end position="184"/>
    </location>
</feature>
<feature type="transmembrane region" description="Helical" evidence="6">
    <location>
        <begin position="417"/>
        <end position="438"/>
    </location>
</feature>
<evidence type="ECO:0000256" key="5">
    <source>
        <dbReference type="ARBA" id="ARBA00023136"/>
    </source>
</evidence>
<feature type="transmembrane region" description="Helical" evidence="6">
    <location>
        <begin position="386"/>
        <end position="405"/>
    </location>
</feature>
<feature type="transmembrane region" description="Helical" evidence="6">
    <location>
        <begin position="283"/>
        <end position="305"/>
    </location>
</feature>
<dbReference type="PANTHER" id="PTHR30250:SF11">
    <property type="entry name" value="O-ANTIGEN TRANSPORTER-RELATED"/>
    <property type="match status" value="1"/>
</dbReference>
<dbReference type="CDD" id="cd13128">
    <property type="entry name" value="MATE_Wzx_like"/>
    <property type="match status" value="1"/>
</dbReference>
<comment type="caution">
    <text evidence="7">The sequence shown here is derived from an EMBL/GenBank/DDBJ whole genome shotgun (WGS) entry which is preliminary data.</text>
</comment>
<keyword evidence="4 6" id="KW-1133">Transmembrane helix</keyword>
<evidence type="ECO:0000256" key="4">
    <source>
        <dbReference type="ARBA" id="ARBA00022989"/>
    </source>
</evidence>
<feature type="transmembrane region" description="Helical" evidence="6">
    <location>
        <begin position="31"/>
        <end position="49"/>
    </location>
</feature>
<dbReference type="EMBL" id="MIYU01000012">
    <property type="protein sequence ID" value="OIR16571.1"/>
    <property type="molecule type" value="Genomic_DNA"/>
</dbReference>
<keyword evidence="3 6" id="KW-0812">Transmembrane</keyword>
<proteinExistence type="predicted"/>
<evidence type="ECO:0000313" key="7">
    <source>
        <dbReference type="EMBL" id="OIR16571.1"/>
    </source>
</evidence>
<comment type="subcellular location">
    <subcellularLocation>
        <location evidence="1">Cell membrane</location>
        <topology evidence="1">Multi-pass membrane protein</topology>
    </subcellularLocation>
</comment>
<evidence type="ECO:0000256" key="1">
    <source>
        <dbReference type="ARBA" id="ARBA00004651"/>
    </source>
</evidence>
<feature type="transmembrane region" description="Helical" evidence="6">
    <location>
        <begin position="135"/>
        <end position="160"/>
    </location>
</feature>
<dbReference type="AlphaFoldDB" id="A0A1J5T8X9"/>
<dbReference type="Proteomes" id="UP000183815">
    <property type="component" value="Unassembled WGS sequence"/>
</dbReference>
<feature type="transmembrane region" description="Helical" evidence="6">
    <location>
        <begin position="242"/>
        <end position="262"/>
    </location>
</feature>
<dbReference type="Pfam" id="PF13440">
    <property type="entry name" value="Polysacc_synt_3"/>
    <property type="match status" value="1"/>
</dbReference>